<organism evidence="1">
    <name type="scientific">Anopheles coluzzii</name>
    <name type="common">African malaria mosquito</name>
    <dbReference type="NCBI Taxonomy" id="1518534"/>
    <lineage>
        <taxon>Eukaryota</taxon>
        <taxon>Metazoa</taxon>
        <taxon>Ecdysozoa</taxon>
        <taxon>Arthropoda</taxon>
        <taxon>Hexapoda</taxon>
        <taxon>Insecta</taxon>
        <taxon>Pterygota</taxon>
        <taxon>Neoptera</taxon>
        <taxon>Endopterygota</taxon>
        <taxon>Diptera</taxon>
        <taxon>Nematocera</taxon>
        <taxon>Culicoidea</taxon>
        <taxon>Culicidae</taxon>
        <taxon>Anophelinae</taxon>
        <taxon>Anopheles</taxon>
    </lineage>
</organism>
<dbReference type="Proteomes" id="UP000075882">
    <property type="component" value="Unassembled WGS sequence"/>
</dbReference>
<reference evidence="1" key="1">
    <citation type="submission" date="2022-08" db="UniProtKB">
        <authorList>
            <consortium name="EnsemblMetazoa"/>
        </authorList>
    </citation>
    <scope>IDENTIFICATION</scope>
</reference>
<protein>
    <submittedName>
        <fullName evidence="1">Uncharacterized protein</fullName>
    </submittedName>
</protein>
<name>A0A8W7PS95_ANOCL</name>
<accession>A0A8W7PS95</accession>
<sequence length="130" mass="15192">MCRKRIVKTSSPSCTPRIGESWQELPFQSCYANGRVAAMVVHRRRRLVSFTGLRYYREIVAVSGNRIFTFFSKTMYNLFSSSKHFFIPATISYERFNCVSMCAVSIRTIEDSCDGRWIYKFVQKIVIQTE</sequence>
<proteinExistence type="predicted"/>
<dbReference type="EnsemblMetazoa" id="ACOM035928-RA">
    <property type="protein sequence ID" value="ACOM035928-PA.1"/>
    <property type="gene ID" value="ACOM035928"/>
</dbReference>
<evidence type="ECO:0000313" key="1">
    <source>
        <dbReference type="EnsemblMetazoa" id="ACOM035928-PA.1"/>
    </source>
</evidence>
<dbReference type="AlphaFoldDB" id="A0A8W7PS95"/>